<name>A0ABX5EEF8_9MICO</name>
<accession>A0ABX5EEF8</accession>
<dbReference type="EMBL" id="PVTX01000009">
    <property type="protein sequence ID" value="PRZ04935.1"/>
    <property type="molecule type" value="Genomic_DNA"/>
</dbReference>
<protein>
    <submittedName>
        <fullName evidence="1">Uncharacterized protein</fullName>
    </submittedName>
</protein>
<dbReference type="Proteomes" id="UP000239895">
    <property type="component" value="Unassembled WGS sequence"/>
</dbReference>
<evidence type="ECO:0000313" key="1">
    <source>
        <dbReference type="EMBL" id="PRZ04935.1"/>
    </source>
</evidence>
<reference evidence="1 2" key="1">
    <citation type="submission" date="2018-03" db="EMBL/GenBank/DDBJ databases">
        <title>Comparative analysis of microorganisms from saline springs in Andes Mountain Range, Colombia.</title>
        <authorList>
            <person name="Rubin E."/>
        </authorList>
    </citation>
    <scope>NUCLEOTIDE SEQUENCE [LARGE SCALE GENOMIC DNA]</scope>
    <source>
        <strain evidence="1 2">CG 23</strain>
    </source>
</reference>
<proteinExistence type="predicted"/>
<keyword evidence="2" id="KW-1185">Reference proteome</keyword>
<sequence length="211" mass="22922">MPRSRVEKTTGVPSLVAGVRLFQRIHRRAPEPSAGIDGVGKEFSDPELVARFARSHGVPSEVASASASEVRTVVVHAFHGTVGLVEIRQDGLSRHLDGSQQDVGDIRAAASYGVDIPVSAAIEDICGWSATLSRHIPRPYVQVLWHEGTDGPVLTRIDVDPDRVPVLTPEWDLRLGQLFDSAHARMLLQPYRVGALDNRIPGGTFLPEETS</sequence>
<comment type="caution">
    <text evidence="1">The sequence shown here is derived from an EMBL/GenBank/DDBJ whole genome shotgun (WGS) entry which is preliminary data.</text>
</comment>
<organism evidence="1 2">
    <name type="scientific">Isoptericola halotolerans</name>
    <dbReference type="NCBI Taxonomy" id="300560"/>
    <lineage>
        <taxon>Bacteria</taxon>
        <taxon>Bacillati</taxon>
        <taxon>Actinomycetota</taxon>
        <taxon>Actinomycetes</taxon>
        <taxon>Micrococcales</taxon>
        <taxon>Promicromonosporaceae</taxon>
        <taxon>Isoptericola</taxon>
    </lineage>
</organism>
<evidence type="ECO:0000313" key="2">
    <source>
        <dbReference type="Proteomes" id="UP000239895"/>
    </source>
</evidence>
<gene>
    <name evidence="1" type="ORF">BCL65_109175</name>
</gene>